<reference evidence="1 2" key="1">
    <citation type="submission" date="2013-10" db="EMBL/GenBank/DDBJ databases">
        <title>Salinisphaera orenii MK-B5 Genome Sequencing.</title>
        <authorList>
            <person name="Lai Q."/>
            <person name="Li C."/>
            <person name="Shao Z."/>
        </authorList>
    </citation>
    <scope>NUCLEOTIDE SEQUENCE [LARGE SCALE GENOMIC DNA]</scope>
    <source>
        <strain evidence="1 2">MK-B5</strain>
    </source>
</reference>
<organism evidence="1 2">
    <name type="scientific">Salinisphaera orenii MK-B5</name>
    <dbReference type="NCBI Taxonomy" id="856730"/>
    <lineage>
        <taxon>Bacteria</taxon>
        <taxon>Pseudomonadati</taxon>
        <taxon>Pseudomonadota</taxon>
        <taxon>Gammaproteobacteria</taxon>
        <taxon>Salinisphaerales</taxon>
        <taxon>Salinisphaeraceae</taxon>
        <taxon>Salinisphaera</taxon>
    </lineage>
</organism>
<proteinExistence type="predicted"/>
<dbReference type="RefSeq" id="WP_123629700.1">
    <property type="nucleotide sequence ID" value="NZ_AYKH01000001.1"/>
</dbReference>
<dbReference type="EMBL" id="AYKH01000001">
    <property type="protein sequence ID" value="ROO30570.1"/>
    <property type="molecule type" value="Genomic_DNA"/>
</dbReference>
<dbReference type="InterPro" id="IPR021710">
    <property type="entry name" value="DUF3293"/>
</dbReference>
<name>A0A423PYG7_9GAMM</name>
<accession>A0A423PYG7</accession>
<evidence type="ECO:0000313" key="2">
    <source>
        <dbReference type="Proteomes" id="UP000283993"/>
    </source>
</evidence>
<comment type="caution">
    <text evidence="1">The sequence shown here is derived from an EMBL/GenBank/DDBJ whole genome shotgun (WGS) entry which is preliminary data.</text>
</comment>
<dbReference type="AlphaFoldDB" id="A0A423PYG7"/>
<protein>
    <recommendedName>
        <fullName evidence="3">DUF3293 domain-containing protein</fullName>
    </recommendedName>
</protein>
<dbReference type="Proteomes" id="UP000283993">
    <property type="component" value="Unassembled WGS sequence"/>
</dbReference>
<keyword evidence="2" id="KW-1185">Reference proteome</keyword>
<dbReference type="Pfam" id="PF11697">
    <property type="entry name" value="DUF3293"/>
    <property type="match status" value="1"/>
</dbReference>
<gene>
    <name evidence="1" type="ORF">SAOR_00155</name>
</gene>
<evidence type="ECO:0000313" key="1">
    <source>
        <dbReference type="EMBL" id="ROO30570.1"/>
    </source>
</evidence>
<sequence length="143" mass="15571">MDSSLETAFTTTRYCIAHEGDRCVIRIGEPTPARLAGWVRRYAGSGRAWLITACNPGAAILDTDRNRGRTEFLHHWVATRATAWLSSVNEAADGRWPDEPGVLAAGIEEGLMRALARRLGQLAIVQVPATAPVSLLWLHEAPA</sequence>
<evidence type="ECO:0008006" key="3">
    <source>
        <dbReference type="Google" id="ProtNLM"/>
    </source>
</evidence>